<keyword evidence="5" id="KW-1185">Reference proteome</keyword>
<dbReference type="InterPro" id="IPR050267">
    <property type="entry name" value="Anti-sigma-factor_SerPK"/>
</dbReference>
<accession>A0ABY6DWQ9</accession>
<name>A0ABY6DWQ9_9ACTN</name>
<evidence type="ECO:0000256" key="2">
    <source>
        <dbReference type="SAM" id="MobiDB-lite"/>
    </source>
</evidence>
<dbReference type="GO" id="GO:0005524">
    <property type="term" value="F:ATP binding"/>
    <property type="evidence" value="ECO:0007669"/>
    <property type="project" value="UniProtKB-KW"/>
</dbReference>
<dbReference type="RefSeq" id="WP_263227384.1">
    <property type="nucleotide sequence ID" value="NZ_CP106793.1"/>
</dbReference>
<keyword evidence="4" id="KW-0547">Nucleotide-binding</keyword>
<reference evidence="4" key="1">
    <citation type="submission" date="2022-10" db="EMBL/GenBank/DDBJ databases">
        <authorList>
            <person name="Mo P."/>
        </authorList>
    </citation>
    <scope>NUCLEOTIDE SEQUENCE</scope>
    <source>
        <strain evidence="4">HUAS 13-4</strain>
    </source>
</reference>
<keyword evidence="1" id="KW-0418">Kinase</keyword>
<organism evidence="4 5">
    <name type="scientific">Streptomyces cynarae</name>
    <dbReference type="NCBI Taxonomy" id="2981134"/>
    <lineage>
        <taxon>Bacteria</taxon>
        <taxon>Bacillati</taxon>
        <taxon>Actinomycetota</taxon>
        <taxon>Actinomycetes</taxon>
        <taxon>Kitasatosporales</taxon>
        <taxon>Streptomycetaceae</taxon>
        <taxon>Streptomyces</taxon>
    </lineage>
</organism>
<gene>
    <name evidence="4" type="ORF">N8I84_00865</name>
</gene>
<proteinExistence type="predicted"/>
<dbReference type="PANTHER" id="PTHR35526">
    <property type="entry name" value="ANTI-SIGMA-F FACTOR RSBW-RELATED"/>
    <property type="match status" value="1"/>
</dbReference>
<dbReference type="InterPro" id="IPR003594">
    <property type="entry name" value="HATPase_dom"/>
</dbReference>
<dbReference type="Pfam" id="PF13581">
    <property type="entry name" value="HATPase_c_2"/>
    <property type="match status" value="1"/>
</dbReference>
<feature type="region of interest" description="Disordered" evidence="2">
    <location>
        <begin position="1"/>
        <end position="21"/>
    </location>
</feature>
<keyword evidence="4" id="KW-0067">ATP-binding</keyword>
<dbReference type="InterPro" id="IPR036890">
    <property type="entry name" value="HATPase_C_sf"/>
</dbReference>
<dbReference type="SUPFAM" id="SSF55874">
    <property type="entry name" value="ATPase domain of HSP90 chaperone/DNA topoisomerase II/histidine kinase"/>
    <property type="match status" value="1"/>
</dbReference>
<dbReference type="CDD" id="cd16936">
    <property type="entry name" value="HATPase_RsbW-like"/>
    <property type="match status" value="1"/>
</dbReference>
<evidence type="ECO:0000259" key="3">
    <source>
        <dbReference type="Pfam" id="PF13581"/>
    </source>
</evidence>
<keyword evidence="1" id="KW-0808">Transferase</keyword>
<feature type="region of interest" description="Disordered" evidence="2">
    <location>
        <begin position="187"/>
        <end position="221"/>
    </location>
</feature>
<evidence type="ECO:0000256" key="1">
    <source>
        <dbReference type="ARBA" id="ARBA00022527"/>
    </source>
</evidence>
<dbReference type="PANTHER" id="PTHR35526:SF3">
    <property type="entry name" value="ANTI-SIGMA-F FACTOR RSBW"/>
    <property type="match status" value="1"/>
</dbReference>
<protein>
    <submittedName>
        <fullName evidence="4">ATP-binding protein</fullName>
    </submittedName>
</protein>
<evidence type="ECO:0000313" key="5">
    <source>
        <dbReference type="Proteomes" id="UP001061298"/>
    </source>
</evidence>
<keyword evidence="1" id="KW-0723">Serine/threonine-protein kinase</keyword>
<feature type="domain" description="Histidine kinase/HSP90-like ATPase" evidence="3">
    <location>
        <begin position="60"/>
        <end position="170"/>
    </location>
</feature>
<feature type="compositionally biased region" description="Polar residues" evidence="2">
    <location>
        <begin position="193"/>
        <end position="202"/>
    </location>
</feature>
<dbReference type="Proteomes" id="UP001061298">
    <property type="component" value="Chromosome"/>
</dbReference>
<sequence length="221" mass="23231">MFASRVHAGQNAAQEAAEKQSKEPCMVIPLRKQAAQAQGTGEQATLHYIAAWAGGAARAVDARQALRAFLAHAPHSGHPPVPEHVVLDAELAVSELLTNAIRHAPGPCGLILQLSGEELAITVWDTSTEQPVLRRPDRHRAGGYGLHLVRAASNSLAVTPRGQGKQITARLRLAANHSTSAITRTVLSPLPLAQNTADTTEPQAHPARDGHAASPHGQPAG</sequence>
<dbReference type="Gene3D" id="3.30.565.10">
    <property type="entry name" value="Histidine kinase-like ATPase, C-terminal domain"/>
    <property type="match status" value="1"/>
</dbReference>
<evidence type="ECO:0000313" key="4">
    <source>
        <dbReference type="EMBL" id="UXY17481.1"/>
    </source>
</evidence>
<dbReference type="EMBL" id="CP106793">
    <property type="protein sequence ID" value="UXY17481.1"/>
    <property type="molecule type" value="Genomic_DNA"/>
</dbReference>